<feature type="chain" id="PRO_5008897281" description="MAM domain-containing protein" evidence="1">
    <location>
        <begin position="28"/>
        <end position="456"/>
    </location>
</feature>
<name>A0A1D1UJH1_RAMVA</name>
<proteinExistence type="predicted"/>
<gene>
    <name evidence="2" type="primary">RvY_02125-1</name>
    <name evidence="2" type="synonym">RvY_02125.1</name>
    <name evidence="2" type="ORF">RvY_02125</name>
</gene>
<protein>
    <recommendedName>
        <fullName evidence="4">MAM domain-containing protein</fullName>
    </recommendedName>
</protein>
<dbReference type="InterPro" id="IPR013320">
    <property type="entry name" value="ConA-like_dom_sf"/>
</dbReference>
<dbReference type="Gene3D" id="2.60.120.200">
    <property type="match status" value="2"/>
</dbReference>
<comment type="caution">
    <text evidence="2">The sequence shown here is derived from an EMBL/GenBank/DDBJ whole genome shotgun (WGS) entry which is preliminary data.</text>
</comment>
<dbReference type="EMBL" id="BDGG01000001">
    <property type="protein sequence ID" value="GAU89591.1"/>
    <property type="molecule type" value="Genomic_DNA"/>
</dbReference>
<sequence length="456" mass="50676">MIDSFWNCLVRYISLLLLAVSSSTISGEITCTFEDHFCGWFPFADNSSWRRWNSSHLLIATNGVRPPQGALSMAYVISSTESWAEMLSEPLGLTNVSMLTFDVIQTRFGFATNMPQVTLWTVNSNGSYDTLLWASDIIPRWKSKEFFLMPSSNGQKLLFQFRVGFSGQTAALSNIILQPLLNQTILDLVKARNETLVKDSEMANRTAMMNTHVYSRGNVTQDGKGDGVVSCTFALGLCGWKALEGSGEPSTASSPFSRWVRTNNGGHPFLAINISKRSPDEWFVEFRGNTTMAPSNKTIAPMLSVSFHNAVKWRNISFLYLRKGDLQSSVHFVLTASTPKQSGNSTSTVLWKAKEPEKKNYVKWTLAHVPIPYDGNVKLELACNANMYTICAVDNIVLEDEEVTKIIKSPQTVGEGAVLRSQNYVTHYSGSTSLQKNLLSGLCVLNWLVFHLSALL</sequence>
<keyword evidence="1" id="KW-0732">Signal</keyword>
<dbReference type="OrthoDB" id="8847287at2759"/>
<keyword evidence="3" id="KW-1185">Reference proteome</keyword>
<reference evidence="2 3" key="1">
    <citation type="journal article" date="2016" name="Nat. Commun.">
        <title>Extremotolerant tardigrade genome and improved radiotolerance of human cultured cells by tardigrade-unique protein.</title>
        <authorList>
            <person name="Hashimoto T."/>
            <person name="Horikawa D.D."/>
            <person name="Saito Y."/>
            <person name="Kuwahara H."/>
            <person name="Kozuka-Hata H."/>
            <person name="Shin-I T."/>
            <person name="Minakuchi Y."/>
            <person name="Ohishi K."/>
            <person name="Motoyama A."/>
            <person name="Aizu T."/>
            <person name="Enomoto A."/>
            <person name="Kondo K."/>
            <person name="Tanaka S."/>
            <person name="Hara Y."/>
            <person name="Koshikawa S."/>
            <person name="Sagara H."/>
            <person name="Miura T."/>
            <person name="Yokobori S."/>
            <person name="Miyagawa K."/>
            <person name="Suzuki Y."/>
            <person name="Kubo T."/>
            <person name="Oyama M."/>
            <person name="Kohara Y."/>
            <person name="Fujiyama A."/>
            <person name="Arakawa K."/>
            <person name="Katayama T."/>
            <person name="Toyoda A."/>
            <person name="Kunieda T."/>
        </authorList>
    </citation>
    <scope>NUCLEOTIDE SEQUENCE [LARGE SCALE GENOMIC DNA]</scope>
    <source>
        <strain evidence="2 3">YOKOZUNA-1</strain>
    </source>
</reference>
<evidence type="ECO:0008006" key="4">
    <source>
        <dbReference type="Google" id="ProtNLM"/>
    </source>
</evidence>
<feature type="signal peptide" evidence="1">
    <location>
        <begin position="1"/>
        <end position="27"/>
    </location>
</feature>
<organism evidence="2 3">
    <name type="scientific">Ramazzottius varieornatus</name>
    <name type="common">Water bear</name>
    <name type="synonym">Tardigrade</name>
    <dbReference type="NCBI Taxonomy" id="947166"/>
    <lineage>
        <taxon>Eukaryota</taxon>
        <taxon>Metazoa</taxon>
        <taxon>Ecdysozoa</taxon>
        <taxon>Tardigrada</taxon>
        <taxon>Eutardigrada</taxon>
        <taxon>Parachela</taxon>
        <taxon>Hypsibioidea</taxon>
        <taxon>Ramazzottiidae</taxon>
        <taxon>Ramazzottius</taxon>
    </lineage>
</organism>
<dbReference type="Proteomes" id="UP000186922">
    <property type="component" value="Unassembled WGS sequence"/>
</dbReference>
<evidence type="ECO:0000313" key="2">
    <source>
        <dbReference type="EMBL" id="GAU89591.1"/>
    </source>
</evidence>
<dbReference type="AlphaFoldDB" id="A0A1D1UJH1"/>
<evidence type="ECO:0000313" key="3">
    <source>
        <dbReference type="Proteomes" id="UP000186922"/>
    </source>
</evidence>
<dbReference type="SUPFAM" id="SSF49899">
    <property type="entry name" value="Concanavalin A-like lectins/glucanases"/>
    <property type="match status" value="2"/>
</dbReference>
<accession>A0A1D1UJH1</accession>
<evidence type="ECO:0000256" key="1">
    <source>
        <dbReference type="SAM" id="SignalP"/>
    </source>
</evidence>